<sequence>MEEIRIFSPTAILGYGYPNSSLEEAMRRKPHVIAVDGGSTDGGPYYLGMQLGEGGGGGGFIEMLSRDVGPLLRAAMDADIPLIIGSAGFAGAELHLQGTVMVIRNLAEEMGLHFKMAVIHAEIEKEYVKAKLRAGKVEPLGPAPALNEDEVDASVRIVGQMGVEPFVKALEAGAQVIVAGRSNDPSMFAALPFIRNYDKGLSLHLAKILECAAIAAEPGSGSDSMMGVLRRDHFLVEPTSPERRCTVTSVAAHSLYEKSDPLRLYGPGGTVNLSAVKFEQHDERTVKVTGSRYEPVPYKIKLEGSKKIGYRTVCIAGVRDPGTIQKIDVLIGETRRRVAEQFSEHKDSYRLMFHVYGRDGVMEDLEPVRAAAHELGLVIEAIGPTQSIASGVCAYAHTIMLHHGFPGRISTAGNLAFPFSPLDIPAGPVYEFNVYHLVEEDDPCRLFPMDIVEV</sequence>
<gene>
    <name evidence="2" type="ORF">C4520_13650</name>
</gene>
<dbReference type="EMBL" id="QZKU01000095">
    <property type="protein sequence ID" value="RJP18931.1"/>
    <property type="molecule type" value="Genomic_DNA"/>
</dbReference>
<feature type="domain" description="Acyclic terpene utilisation N-terminal" evidence="1">
    <location>
        <begin position="59"/>
        <end position="212"/>
    </location>
</feature>
<dbReference type="InterPro" id="IPR010839">
    <property type="entry name" value="AtuA_N"/>
</dbReference>
<proteinExistence type="predicted"/>
<evidence type="ECO:0000313" key="3">
    <source>
        <dbReference type="Proteomes" id="UP000265882"/>
    </source>
</evidence>
<dbReference type="Proteomes" id="UP000265882">
    <property type="component" value="Unassembled WGS sequence"/>
</dbReference>
<organism evidence="2 3">
    <name type="scientific">Abyssobacteria bacterium (strain SURF_5)</name>
    <dbReference type="NCBI Taxonomy" id="2093360"/>
    <lineage>
        <taxon>Bacteria</taxon>
        <taxon>Pseudomonadati</taxon>
        <taxon>Candidatus Hydrogenedentota</taxon>
        <taxon>Candidatus Abyssobacteria</taxon>
    </lineage>
</organism>
<protein>
    <submittedName>
        <fullName evidence="2">Acyclic terpene utilization AtuA family protein</fullName>
    </submittedName>
</protein>
<evidence type="ECO:0000313" key="2">
    <source>
        <dbReference type="EMBL" id="RJP18931.1"/>
    </source>
</evidence>
<evidence type="ECO:0000259" key="1">
    <source>
        <dbReference type="Pfam" id="PF07287"/>
    </source>
</evidence>
<accession>A0A3A4NTP5</accession>
<reference evidence="2 3" key="1">
    <citation type="journal article" date="2017" name="ISME J.">
        <title>Energy and carbon metabolisms in a deep terrestrial subsurface fluid microbial community.</title>
        <authorList>
            <person name="Momper L."/>
            <person name="Jungbluth S.P."/>
            <person name="Lee M.D."/>
            <person name="Amend J.P."/>
        </authorList>
    </citation>
    <scope>NUCLEOTIDE SEQUENCE [LARGE SCALE GENOMIC DNA]</scope>
    <source>
        <strain evidence="2">SURF_5</strain>
    </source>
</reference>
<feature type="domain" description="Acyclic terpene utilisation N-terminal" evidence="1">
    <location>
        <begin position="243"/>
        <end position="402"/>
    </location>
</feature>
<comment type="caution">
    <text evidence="2">The sequence shown here is derived from an EMBL/GenBank/DDBJ whole genome shotgun (WGS) entry which is preliminary data.</text>
</comment>
<dbReference type="AlphaFoldDB" id="A0A3A4NTP5"/>
<dbReference type="Pfam" id="PF07287">
    <property type="entry name" value="AtuA"/>
    <property type="match status" value="2"/>
</dbReference>
<name>A0A3A4NTP5_ABYX5</name>